<dbReference type="InterPro" id="IPR051791">
    <property type="entry name" value="Pra-immunoreactive"/>
</dbReference>
<dbReference type="RefSeq" id="WP_345095700.1">
    <property type="nucleotide sequence ID" value="NZ_BAABCS010000031.1"/>
</dbReference>
<dbReference type="PANTHER" id="PTHR36115">
    <property type="entry name" value="PROLINE-RICH ANTIGEN HOMOLOG-RELATED"/>
    <property type="match status" value="1"/>
</dbReference>
<evidence type="ECO:0000313" key="9">
    <source>
        <dbReference type="Proteomes" id="UP001500426"/>
    </source>
</evidence>
<feature type="transmembrane region" description="Helical" evidence="6">
    <location>
        <begin position="51"/>
        <end position="71"/>
    </location>
</feature>
<evidence type="ECO:0000256" key="1">
    <source>
        <dbReference type="ARBA" id="ARBA00004651"/>
    </source>
</evidence>
<keyword evidence="3 6" id="KW-0812">Transmembrane</keyword>
<evidence type="ECO:0000256" key="2">
    <source>
        <dbReference type="ARBA" id="ARBA00022475"/>
    </source>
</evidence>
<evidence type="ECO:0000256" key="5">
    <source>
        <dbReference type="ARBA" id="ARBA00023136"/>
    </source>
</evidence>
<dbReference type="InterPro" id="IPR010432">
    <property type="entry name" value="RDD"/>
</dbReference>
<keyword evidence="4 6" id="KW-1133">Transmembrane helix</keyword>
<organism evidence="8 9">
    <name type="scientific">Flavobacterium chungnamense</name>
    <dbReference type="NCBI Taxonomy" id="706182"/>
    <lineage>
        <taxon>Bacteria</taxon>
        <taxon>Pseudomonadati</taxon>
        <taxon>Bacteroidota</taxon>
        <taxon>Flavobacteriia</taxon>
        <taxon>Flavobacteriales</taxon>
        <taxon>Flavobacteriaceae</taxon>
        <taxon>Flavobacterium</taxon>
    </lineage>
</organism>
<accession>A0ABP7V6Q2</accession>
<dbReference type="Pfam" id="PF06271">
    <property type="entry name" value="RDD"/>
    <property type="match status" value="1"/>
</dbReference>
<feature type="transmembrane region" description="Helical" evidence="6">
    <location>
        <begin position="21"/>
        <end position="45"/>
    </location>
</feature>
<keyword evidence="9" id="KW-1185">Reference proteome</keyword>
<reference evidence="9" key="1">
    <citation type="journal article" date="2019" name="Int. J. Syst. Evol. Microbiol.">
        <title>The Global Catalogue of Microorganisms (GCM) 10K type strain sequencing project: providing services to taxonomists for standard genome sequencing and annotation.</title>
        <authorList>
            <consortium name="The Broad Institute Genomics Platform"/>
            <consortium name="The Broad Institute Genome Sequencing Center for Infectious Disease"/>
            <person name="Wu L."/>
            <person name="Ma J."/>
        </authorList>
    </citation>
    <scope>NUCLEOTIDE SEQUENCE [LARGE SCALE GENOMIC DNA]</scope>
    <source>
        <strain evidence="9">JCM 17068</strain>
    </source>
</reference>
<protein>
    <recommendedName>
        <fullName evidence="7">RDD domain-containing protein</fullName>
    </recommendedName>
</protein>
<comment type="subcellular location">
    <subcellularLocation>
        <location evidence="1">Cell membrane</location>
        <topology evidence="1">Multi-pass membrane protein</topology>
    </subcellularLocation>
</comment>
<gene>
    <name evidence="8" type="ORF">GCM10022388_27760</name>
</gene>
<evidence type="ECO:0000313" key="8">
    <source>
        <dbReference type="EMBL" id="GAA4059418.1"/>
    </source>
</evidence>
<evidence type="ECO:0000256" key="3">
    <source>
        <dbReference type="ARBA" id="ARBA00022692"/>
    </source>
</evidence>
<proteinExistence type="predicted"/>
<keyword evidence="5 6" id="KW-0472">Membrane</keyword>
<evidence type="ECO:0000259" key="7">
    <source>
        <dbReference type="Pfam" id="PF06271"/>
    </source>
</evidence>
<dbReference type="EMBL" id="BAABCS010000031">
    <property type="protein sequence ID" value="GAA4059418.1"/>
    <property type="molecule type" value="Genomic_DNA"/>
</dbReference>
<comment type="caution">
    <text evidence="8">The sequence shown here is derived from an EMBL/GenBank/DDBJ whole genome shotgun (WGS) entry which is preliminary data.</text>
</comment>
<feature type="domain" description="RDD" evidence="7">
    <location>
        <begin position="18"/>
        <end position="181"/>
    </location>
</feature>
<feature type="transmembrane region" description="Helical" evidence="6">
    <location>
        <begin position="105"/>
        <end position="124"/>
    </location>
</feature>
<dbReference type="Proteomes" id="UP001500426">
    <property type="component" value="Unassembled WGS sequence"/>
</dbReference>
<name>A0ABP7V6Q2_9FLAO</name>
<evidence type="ECO:0000256" key="4">
    <source>
        <dbReference type="ARBA" id="ARBA00022989"/>
    </source>
</evidence>
<feature type="transmembrane region" description="Helical" evidence="6">
    <location>
        <begin position="151"/>
        <end position="171"/>
    </location>
</feature>
<sequence>MEDKQLPVHLEGSFDSIYGNFGYRFAALLLDGIILAPMTIGFLFYNSLNLNNVYVGILVSNVINIFYHIYFPTRFGATPGKLALGLHILKMNGDTITYSDAFRRYLPNLLLGLIAIINTLFAVSKADANHYNDLSWIKQSEYLQSLNSNMFSIQMICINAFFFTSFIIFMLNERKRSISDLSGDTAVVKKYYLKQIKEVMKK</sequence>
<keyword evidence="2" id="KW-1003">Cell membrane</keyword>
<evidence type="ECO:0000256" key="6">
    <source>
        <dbReference type="SAM" id="Phobius"/>
    </source>
</evidence>